<dbReference type="InterPro" id="IPR000150">
    <property type="entry name" value="Cof"/>
</dbReference>
<dbReference type="GO" id="GO:0016787">
    <property type="term" value="F:hydrolase activity"/>
    <property type="evidence" value="ECO:0007669"/>
    <property type="project" value="UniProtKB-KW"/>
</dbReference>
<organism evidence="1 2">
    <name type="scientific">Robertmurraya beringensis</name>
    <dbReference type="NCBI Taxonomy" id="641660"/>
    <lineage>
        <taxon>Bacteria</taxon>
        <taxon>Bacillati</taxon>
        <taxon>Bacillota</taxon>
        <taxon>Bacilli</taxon>
        <taxon>Bacillales</taxon>
        <taxon>Bacillaceae</taxon>
        <taxon>Robertmurraya</taxon>
    </lineage>
</organism>
<dbReference type="InterPro" id="IPR036412">
    <property type="entry name" value="HAD-like_sf"/>
</dbReference>
<dbReference type="SFLD" id="SFLDG01144">
    <property type="entry name" value="C2.B.4:_PGP_Like"/>
    <property type="match status" value="1"/>
</dbReference>
<dbReference type="Proteomes" id="UP001589738">
    <property type="component" value="Unassembled WGS sequence"/>
</dbReference>
<dbReference type="Gene3D" id="3.40.50.1000">
    <property type="entry name" value="HAD superfamily/HAD-like"/>
    <property type="match status" value="1"/>
</dbReference>
<keyword evidence="2" id="KW-1185">Reference proteome</keyword>
<dbReference type="PANTHER" id="PTHR10000">
    <property type="entry name" value="PHOSPHOSERINE PHOSPHATASE"/>
    <property type="match status" value="1"/>
</dbReference>
<evidence type="ECO:0000313" key="2">
    <source>
        <dbReference type="Proteomes" id="UP001589738"/>
    </source>
</evidence>
<keyword evidence="1" id="KW-0378">Hydrolase</keyword>
<sequence>MIKCIASDMDGTLLNSKQEVSEKNLEAIQKALNSGVEVVIATGRSYEEAMSVLQESGLQLPLICANGAEIRTKEGEIVKAHPLDHKIAKQAADVLNQEGVYYEIYTSEGTYTVDYDKGVEIIIDIFTTANPELSRELVEEEAQHRYEKGLVHIVDSYEPILNGEKTIYKLLVFHKDHSFLDEVEQKLKQIDHLEVTSSAFGNLELMNTQSQKGIALAEFVEERGIALQDTMAVGDNYNDLSMFRVVGRSVAMGNANEDIKEQCTHVTLRNDESGVGEAILKALAE</sequence>
<proteinExistence type="predicted"/>
<dbReference type="SFLD" id="SFLDG01140">
    <property type="entry name" value="C2.B:_Phosphomannomutase_and_P"/>
    <property type="match status" value="1"/>
</dbReference>
<dbReference type="CDD" id="cd07516">
    <property type="entry name" value="HAD_Pase"/>
    <property type="match status" value="1"/>
</dbReference>
<protein>
    <submittedName>
        <fullName evidence="1">Cof-type HAD-IIB family hydrolase</fullName>
        <ecNumber evidence="1">3.1.3.-</ecNumber>
    </submittedName>
</protein>
<evidence type="ECO:0000313" key="1">
    <source>
        <dbReference type="EMBL" id="MFC0473888.1"/>
    </source>
</evidence>
<accession>A0ABV6KKP6</accession>
<dbReference type="Pfam" id="PF08282">
    <property type="entry name" value="Hydrolase_3"/>
    <property type="match status" value="1"/>
</dbReference>
<comment type="caution">
    <text evidence="1">The sequence shown here is derived from an EMBL/GenBank/DDBJ whole genome shotgun (WGS) entry which is preliminary data.</text>
</comment>
<gene>
    <name evidence="1" type="ORF">ACFFHF_00825</name>
</gene>
<dbReference type="PROSITE" id="PS01229">
    <property type="entry name" value="COF_2"/>
    <property type="match status" value="1"/>
</dbReference>
<dbReference type="NCBIfam" id="TIGR01484">
    <property type="entry name" value="HAD-SF-IIB"/>
    <property type="match status" value="1"/>
</dbReference>
<reference evidence="1 2" key="1">
    <citation type="submission" date="2024-09" db="EMBL/GenBank/DDBJ databases">
        <authorList>
            <person name="Sun Q."/>
            <person name="Mori K."/>
        </authorList>
    </citation>
    <scope>NUCLEOTIDE SEQUENCE [LARGE SCALE GENOMIC DNA]</scope>
    <source>
        <strain evidence="1 2">CGMCC 1.9126</strain>
    </source>
</reference>
<dbReference type="NCBIfam" id="TIGR00099">
    <property type="entry name" value="Cof-subfamily"/>
    <property type="match status" value="1"/>
</dbReference>
<dbReference type="SUPFAM" id="SSF56784">
    <property type="entry name" value="HAD-like"/>
    <property type="match status" value="1"/>
</dbReference>
<dbReference type="InterPro" id="IPR006379">
    <property type="entry name" value="HAD-SF_hydro_IIB"/>
</dbReference>
<dbReference type="Gene3D" id="3.30.1240.10">
    <property type="match status" value="1"/>
</dbReference>
<dbReference type="EC" id="3.1.3.-" evidence="1"/>
<dbReference type="InterPro" id="IPR023214">
    <property type="entry name" value="HAD_sf"/>
</dbReference>
<name>A0ABV6KKP6_9BACI</name>
<dbReference type="PANTHER" id="PTHR10000:SF55">
    <property type="entry name" value="5-AMINO-6-(5-PHOSPHO-D-RIBITYLAMINO)URACIL PHOSPHATASE YCSE"/>
    <property type="match status" value="1"/>
</dbReference>
<dbReference type="RefSeq" id="WP_340906013.1">
    <property type="nucleotide sequence ID" value="NZ_JBHLUU010000005.1"/>
</dbReference>
<dbReference type="SFLD" id="SFLDS00003">
    <property type="entry name" value="Haloacid_Dehalogenase"/>
    <property type="match status" value="1"/>
</dbReference>
<dbReference type="EMBL" id="JBHLUU010000005">
    <property type="protein sequence ID" value="MFC0473888.1"/>
    <property type="molecule type" value="Genomic_DNA"/>
</dbReference>